<reference evidence="5" key="1">
    <citation type="submission" date="2021-01" db="UniProtKB">
        <authorList>
            <consortium name="EnsemblMetazoa"/>
        </authorList>
    </citation>
    <scope>IDENTIFICATION</scope>
</reference>
<keyword evidence="1 3" id="KW-0863">Zinc-finger</keyword>
<dbReference type="GO" id="GO:0008270">
    <property type="term" value="F:zinc ion binding"/>
    <property type="evidence" value="ECO:0007669"/>
    <property type="project" value="UniProtKB-KW"/>
</dbReference>
<evidence type="ECO:0000256" key="2">
    <source>
        <dbReference type="ARBA" id="ARBA00022833"/>
    </source>
</evidence>
<dbReference type="InterPro" id="IPR001841">
    <property type="entry name" value="Znf_RING"/>
</dbReference>
<protein>
    <recommendedName>
        <fullName evidence="4">RING-type domain-containing protein</fullName>
    </recommendedName>
</protein>
<dbReference type="PROSITE" id="PS50089">
    <property type="entry name" value="ZF_RING_2"/>
    <property type="match status" value="1"/>
</dbReference>
<dbReference type="Proteomes" id="UP000594262">
    <property type="component" value="Unplaced"/>
</dbReference>
<dbReference type="PANTHER" id="PTHR23041:SF78">
    <property type="entry name" value="E3 UBIQUITIN-PROTEIN LIGASE RNF4"/>
    <property type="match status" value="1"/>
</dbReference>
<dbReference type="GeneID" id="136812746"/>
<proteinExistence type="predicted"/>
<evidence type="ECO:0000256" key="3">
    <source>
        <dbReference type="PROSITE-ProRule" id="PRU00175"/>
    </source>
</evidence>
<dbReference type="PANTHER" id="PTHR23041">
    <property type="entry name" value="RING FINGER DOMAIN-CONTAINING"/>
    <property type="match status" value="1"/>
</dbReference>
<dbReference type="InterPro" id="IPR013083">
    <property type="entry name" value="Znf_RING/FYVE/PHD"/>
</dbReference>
<dbReference type="OrthoDB" id="6105938at2759"/>
<accession>A0A7M5UE70</accession>
<evidence type="ECO:0000313" key="5">
    <source>
        <dbReference type="EnsemblMetazoa" id="CLYHEMP009256.1"/>
    </source>
</evidence>
<keyword evidence="1 3" id="KW-0479">Metal-binding</keyword>
<dbReference type="EnsemblMetazoa" id="CLYHEMT009256.1">
    <property type="protein sequence ID" value="CLYHEMP009256.1"/>
    <property type="gene ID" value="CLYHEMG009256"/>
</dbReference>
<keyword evidence="2" id="KW-0862">Zinc</keyword>
<evidence type="ECO:0000256" key="1">
    <source>
        <dbReference type="ARBA" id="ARBA00022771"/>
    </source>
</evidence>
<evidence type="ECO:0000313" key="6">
    <source>
        <dbReference type="Proteomes" id="UP000594262"/>
    </source>
</evidence>
<keyword evidence="6" id="KW-1185">Reference proteome</keyword>
<dbReference type="Gene3D" id="3.30.40.10">
    <property type="entry name" value="Zinc/RING finger domain, C3HC4 (zinc finger)"/>
    <property type="match status" value="1"/>
</dbReference>
<dbReference type="Pfam" id="PF13639">
    <property type="entry name" value="zf-RING_2"/>
    <property type="match status" value="1"/>
</dbReference>
<sequence>MSNLIDLEQYDLKSIDWDTWSWSSQESNENNKEEDFANFKITYSDSSDSDGINEGLNSLEDTFREDEITNSDSSSNDYWNGDDVNDGGFAFVDANNGHEQAQENVLQNTDPICISSDEENYTIEEFTSDDDEPVSWQTPLQTPESQLVLTPDTDEELDRTIQESSQEATNETDNAEVSCPICLDSLKNHNYIYSMECGHCAGSSCLKKWLKENKKCPLCSKTVDFKELRKVYVK</sequence>
<dbReference type="InterPro" id="IPR047134">
    <property type="entry name" value="RNF4"/>
</dbReference>
<dbReference type="RefSeq" id="XP_066925373.1">
    <property type="nucleotide sequence ID" value="XM_067069272.1"/>
</dbReference>
<dbReference type="SUPFAM" id="SSF57850">
    <property type="entry name" value="RING/U-box"/>
    <property type="match status" value="1"/>
</dbReference>
<dbReference type="AlphaFoldDB" id="A0A7M5UE70"/>
<organism evidence="5 6">
    <name type="scientific">Clytia hemisphaerica</name>
    <dbReference type="NCBI Taxonomy" id="252671"/>
    <lineage>
        <taxon>Eukaryota</taxon>
        <taxon>Metazoa</taxon>
        <taxon>Cnidaria</taxon>
        <taxon>Hydrozoa</taxon>
        <taxon>Hydroidolina</taxon>
        <taxon>Leptothecata</taxon>
        <taxon>Obeliida</taxon>
        <taxon>Clytiidae</taxon>
        <taxon>Clytia</taxon>
    </lineage>
</organism>
<evidence type="ECO:0000259" key="4">
    <source>
        <dbReference type="PROSITE" id="PS50089"/>
    </source>
</evidence>
<name>A0A7M5UE70_9CNID</name>
<feature type="domain" description="RING-type" evidence="4">
    <location>
        <begin position="179"/>
        <end position="220"/>
    </location>
</feature>